<feature type="transmembrane region" description="Helical" evidence="3">
    <location>
        <begin position="493"/>
        <end position="513"/>
    </location>
</feature>
<dbReference type="InterPro" id="IPR006571">
    <property type="entry name" value="TLDc_dom"/>
</dbReference>
<dbReference type="AlphaFoldDB" id="X6L8Q1"/>
<keyword evidence="3" id="KW-0472">Membrane</keyword>
<evidence type="ECO:0000259" key="4">
    <source>
        <dbReference type="PROSITE" id="PS51886"/>
    </source>
</evidence>
<dbReference type="Proteomes" id="UP000023152">
    <property type="component" value="Unassembled WGS sequence"/>
</dbReference>
<proteinExistence type="predicted"/>
<name>X6L8Q1_RETFI</name>
<comment type="caution">
    <text evidence="5">The sequence shown here is derived from an EMBL/GenBank/DDBJ whole genome shotgun (WGS) entry which is preliminary data.</text>
</comment>
<dbReference type="PROSITE" id="PS51886">
    <property type="entry name" value="TLDC"/>
    <property type="match status" value="1"/>
</dbReference>
<dbReference type="PANTHER" id="PTHR23354">
    <property type="entry name" value="NUCLEOLAR PROTEIN 7/ESTROGEN RECEPTOR COACTIVATOR-RELATED"/>
    <property type="match status" value="1"/>
</dbReference>
<dbReference type="OrthoDB" id="25620at2759"/>
<dbReference type="EMBL" id="ASPP01046904">
    <property type="protein sequence ID" value="ETN98362.1"/>
    <property type="molecule type" value="Genomic_DNA"/>
</dbReference>
<reference evidence="5 6" key="1">
    <citation type="journal article" date="2013" name="Curr. Biol.">
        <title>The Genome of the Foraminiferan Reticulomyxa filosa.</title>
        <authorList>
            <person name="Glockner G."/>
            <person name="Hulsmann N."/>
            <person name="Schleicher M."/>
            <person name="Noegel A.A."/>
            <person name="Eichinger L."/>
            <person name="Gallinger C."/>
            <person name="Pawlowski J."/>
            <person name="Sierra R."/>
            <person name="Euteneuer U."/>
            <person name="Pillet L."/>
            <person name="Moustafa A."/>
            <person name="Platzer M."/>
            <person name="Groth M."/>
            <person name="Szafranski K."/>
            <person name="Schliwa M."/>
        </authorList>
    </citation>
    <scope>NUCLEOTIDE SEQUENCE [LARGE SCALE GENOMIC DNA]</scope>
</reference>
<gene>
    <name evidence="5" type="ORF">RFI_39147</name>
</gene>
<evidence type="ECO:0000256" key="3">
    <source>
        <dbReference type="SAM" id="Phobius"/>
    </source>
</evidence>
<organism evidence="5 6">
    <name type="scientific">Reticulomyxa filosa</name>
    <dbReference type="NCBI Taxonomy" id="46433"/>
    <lineage>
        <taxon>Eukaryota</taxon>
        <taxon>Sar</taxon>
        <taxon>Rhizaria</taxon>
        <taxon>Retaria</taxon>
        <taxon>Foraminifera</taxon>
        <taxon>Monothalamids</taxon>
        <taxon>Reticulomyxidae</taxon>
        <taxon>Reticulomyxa</taxon>
    </lineage>
</organism>
<keyword evidence="1" id="KW-0175">Coiled coil</keyword>
<sequence>MCKEAQIGWMSREDIIRALRKSPESQVYKESEIKQRPKSATSQVIILHTTQHDRITQIYEGYKEVSKMVGQIENQLIDLEESSRTSKRKVSDTCKQLMSAVEAHEKSMLEKIDIYKNKKKRKLLQVLSELQKMEGRFKKKNEQIAQCINDSELDVNQKTEQLKDLLKDDPSLVTTTSFSTSNADVLSFGTPVAVQFVDDEKDTPQLVAMVDNLLKQHMVVIEAGTIVLSDIAFKKTTLPQMLLGSAKYSVDKFNKLWKDECTYHLEIAALPGNRNTNENSSSSSNDSNMPLQWTIIKEMAMDLDKPNGVIEFADEKDNYNYDDSDNDNDNDKSNGNNNRRQKRVPLEWEKEYKLRMRICCCPGIAFTSFSNAPVLRVVEDLSFSKILKNTTEVDTLMSFLPRGKSSTLSLLYRASHDGFAAKQFHDKCNAKGPTLTVLLSEDYNHVFGGYISVSWTGTNTWKSDTNAFLYLIRSGKGDNPQKKKREKRGDDTVGIYSLFFFLFVCVAIFLHVATGGGHDMYIVDMPNSNTGSYCGSYSFNIPADTTRLAGATNFRLKEIEVFLVE</sequence>
<keyword evidence="3" id="KW-1133">Transmembrane helix</keyword>
<evidence type="ECO:0000256" key="2">
    <source>
        <dbReference type="SAM" id="MobiDB-lite"/>
    </source>
</evidence>
<dbReference type="Pfam" id="PF07534">
    <property type="entry name" value="TLD"/>
    <property type="match status" value="1"/>
</dbReference>
<feature type="region of interest" description="Disordered" evidence="2">
    <location>
        <begin position="318"/>
        <end position="344"/>
    </location>
</feature>
<keyword evidence="6" id="KW-1185">Reference proteome</keyword>
<feature type="coiled-coil region" evidence="1">
    <location>
        <begin position="116"/>
        <end position="168"/>
    </location>
</feature>
<keyword evidence="3" id="KW-0812">Transmembrane</keyword>
<protein>
    <recommendedName>
        <fullName evidence="4">TLDc domain-containing protein</fullName>
    </recommendedName>
</protein>
<evidence type="ECO:0000256" key="1">
    <source>
        <dbReference type="SAM" id="Coils"/>
    </source>
</evidence>
<evidence type="ECO:0000313" key="6">
    <source>
        <dbReference type="Proteomes" id="UP000023152"/>
    </source>
</evidence>
<evidence type="ECO:0000313" key="5">
    <source>
        <dbReference type="EMBL" id="ETN98362.1"/>
    </source>
</evidence>
<dbReference type="SMART" id="SM00584">
    <property type="entry name" value="TLDc"/>
    <property type="match status" value="1"/>
</dbReference>
<feature type="domain" description="TLDc" evidence="4">
    <location>
        <begin position="385"/>
        <end position="565"/>
    </location>
</feature>
<accession>X6L8Q1</accession>